<proteinExistence type="predicted"/>
<evidence type="ECO:0000313" key="2">
    <source>
        <dbReference type="EMBL" id="GFH01263.1"/>
    </source>
</evidence>
<sequence length="99" mass="10648">MPGLRSWPACRVSVIAGTGRGRDRRFVRSRCSDLFILRGLVLGIAVIGAGRRGFRGFLGRCGMRALPGAIRGLSSGRLLVGIGVCNWRRLVIGVGIVDR</sequence>
<gene>
    <name evidence="2" type="ORF">MHIP_17460</name>
</gene>
<keyword evidence="3" id="KW-1185">Reference proteome</keyword>
<organism evidence="2 3">
    <name type="scientific">Mycolicibacterium hippocampi</name>
    <dbReference type="NCBI Taxonomy" id="659824"/>
    <lineage>
        <taxon>Bacteria</taxon>
        <taxon>Bacillati</taxon>
        <taxon>Actinomycetota</taxon>
        <taxon>Actinomycetes</taxon>
        <taxon>Mycobacteriales</taxon>
        <taxon>Mycobacteriaceae</taxon>
        <taxon>Mycolicibacterium</taxon>
    </lineage>
</organism>
<reference evidence="2 3" key="1">
    <citation type="journal article" date="2019" name="Emerg. Microbes Infect.">
        <title>Comprehensive subspecies identification of 175 nontuberculous mycobacteria species based on 7547 genomic profiles.</title>
        <authorList>
            <person name="Matsumoto Y."/>
            <person name="Kinjo T."/>
            <person name="Motooka D."/>
            <person name="Nabeya D."/>
            <person name="Jung N."/>
            <person name="Uechi K."/>
            <person name="Horii T."/>
            <person name="Iida T."/>
            <person name="Fujita J."/>
            <person name="Nakamura S."/>
        </authorList>
    </citation>
    <scope>NUCLEOTIDE SEQUENCE [LARGE SCALE GENOMIC DNA]</scope>
    <source>
        <strain evidence="2 3">JCM 30996</strain>
    </source>
</reference>
<keyword evidence="1" id="KW-0812">Transmembrane</keyword>
<evidence type="ECO:0000256" key="1">
    <source>
        <dbReference type="SAM" id="Phobius"/>
    </source>
</evidence>
<feature type="transmembrane region" description="Helical" evidence="1">
    <location>
        <begin position="35"/>
        <end position="54"/>
    </location>
</feature>
<accession>A0A7I9ZK92</accession>
<keyword evidence="1" id="KW-1133">Transmembrane helix</keyword>
<dbReference type="EMBL" id="BLLB01000002">
    <property type="protein sequence ID" value="GFH01263.1"/>
    <property type="molecule type" value="Genomic_DNA"/>
</dbReference>
<protein>
    <submittedName>
        <fullName evidence="2">Uncharacterized protein</fullName>
    </submittedName>
</protein>
<comment type="caution">
    <text evidence="2">The sequence shown here is derived from an EMBL/GenBank/DDBJ whole genome shotgun (WGS) entry which is preliminary data.</text>
</comment>
<keyword evidence="1" id="KW-0472">Membrane</keyword>
<dbReference type="Proteomes" id="UP000465304">
    <property type="component" value="Unassembled WGS sequence"/>
</dbReference>
<evidence type="ECO:0000313" key="3">
    <source>
        <dbReference type="Proteomes" id="UP000465304"/>
    </source>
</evidence>
<name>A0A7I9ZK92_9MYCO</name>
<dbReference type="AlphaFoldDB" id="A0A7I9ZK92"/>